<evidence type="ECO:0000313" key="8">
    <source>
        <dbReference type="EMBL" id="CAI6336205.1"/>
    </source>
</evidence>
<reference evidence="8" key="1">
    <citation type="submission" date="2023-01" db="EMBL/GenBank/DDBJ databases">
        <authorList>
            <person name="Van Ghelder C."/>
            <person name="Rancurel C."/>
        </authorList>
    </citation>
    <scope>NUCLEOTIDE SEQUENCE</scope>
    <source>
        <strain evidence="8">CNCM I-4278</strain>
    </source>
</reference>
<dbReference type="GO" id="GO:0008270">
    <property type="term" value="F:zinc ion binding"/>
    <property type="evidence" value="ECO:0007669"/>
    <property type="project" value="UniProtKB-KW"/>
</dbReference>
<name>A0A9W4UHR2_9PLEO</name>
<sequence>MVTGPRGLATNSGHWYRCTNGHPFAVGECGMPMERASCPECGSRIGGLYHQPDEGVTRATEME</sequence>
<evidence type="ECO:0000256" key="6">
    <source>
        <dbReference type="ARBA" id="ARBA00022859"/>
    </source>
</evidence>
<dbReference type="PANTHER" id="PTHR22605:SF16">
    <property type="entry name" value="E3 UBIQUITIN-PROTEIN LIGASE RNF213"/>
    <property type="match status" value="1"/>
</dbReference>
<gene>
    <name evidence="8" type="ORF">PDIGIT_LOCUS9297</name>
</gene>
<dbReference type="GO" id="GO:0016887">
    <property type="term" value="F:ATP hydrolysis activity"/>
    <property type="evidence" value="ECO:0007669"/>
    <property type="project" value="InterPro"/>
</dbReference>
<protein>
    <recommendedName>
        <fullName evidence="7">RZ-type domain-containing protein</fullName>
    </recommendedName>
</protein>
<dbReference type="Proteomes" id="UP001152607">
    <property type="component" value="Unassembled WGS sequence"/>
</dbReference>
<comment type="subcellular location">
    <subcellularLocation>
        <location evidence="1">Cytoplasm</location>
    </subcellularLocation>
</comment>
<evidence type="ECO:0000256" key="5">
    <source>
        <dbReference type="ARBA" id="ARBA00022833"/>
    </source>
</evidence>
<evidence type="ECO:0000256" key="2">
    <source>
        <dbReference type="ARBA" id="ARBA00022490"/>
    </source>
</evidence>
<evidence type="ECO:0000313" key="9">
    <source>
        <dbReference type="Proteomes" id="UP001152607"/>
    </source>
</evidence>
<dbReference type="AlphaFoldDB" id="A0A9W4UHR2"/>
<dbReference type="OrthoDB" id="2423195at2759"/>
<feature type="domain" description="RZ-type" evidence="7">
    <location>
        <begin position="1"/>
        <end position="63"/>
    </location>
</feature>
<dbReference type="EMBL" id="CAOQHR010000006">
    <property type="protein sequence ID" value="CAI6336205.1"/>
    <property type="molecule type" value="Genomic_DNA"/>
</dbReference>
<proteinExistence type="predicted"/>
<accession>A0A9W4UHR2</accession>
<dbReference type="GO" id="GO:0004842">
    <property type="term" value="F:ubiquitin-protein transferase activity"/>
    <property type="evidence" value="ECO:0007669"/>
    <property type="project" value="InterPro"/>
</dbReference>
<keyword evidence="2" id="KW-0963">Cytoplasm</keyword>
<dbReference type="InterPro" id="IPR046439">
    <property type="entry name" value="ZF_RZ_dom"/>
</dbReference>
<dbReference type="Pfam" id="PF20173">
    <property type="entry name" value="ZnF_RZ-type"/>
    <property type="match status" value="1"/>
</dbReference>
<dbReference type="InterPro" id="IPR031248">
    <property type="entry name" value="RNF213"/>
</dbReference>
<dbReference type="PANTHER" id="PTHR22605">
    <property type="entry name" value="RZ-TYPE DOMAIN-CONTAINING PROTEIN"/>
    <property type="match status" value="1"/>
</dbReference>
<evidence type="ECO:0000256" key="4">
    <source>
        <dbReference type="ARBA" id="ARBA00022771"/>
    </source>
</evidence>
<organism evidence="8 9">
    <name type="scientific">Periconia digitata</name>
    <dbReference type="NCBI Taxonomy" id="1303443"/>
    <lineage>
        <taxon>Eukaryota</taxon>
        <taxon>Fungi</taxon>
        <taxon>Dikarya</taxon>
        <taxon>Ascomycota</taxon>
        <taxon>Pezizomycotina</taxon>
        <taxon>Dothideomycetes</taxon>
        <taxon>Pleosporomycetidae</taxon>
        <taxon>Pleosporales</taxon>
        <taxon>Massarineae</taxon>
        <taxon>Periconiaceae</taxon>
        <taxon>Periconia</taxon>
    </lineage>
</organism>
<evidence type="ECO:0000259" key="7">
    <source>
        <dbReference type="PROSITE" id="PS51981"/>
    </source>
</evidence>
<keyword evidence="3" id="KW-0479">Metal-binding</keyword>
<comment type="caution">
    <text evidence="8">The sequence shown here is derived from an EMBL/GenBank/DDBJ whole genome shotgun (WGS) entry which is preliminary data.</text>
</comment>
<dbReference type="PROSITE" id="PS51981">
    <property type="entry name" value="ZF_RZ"/>
    <property type="match status" value="1"/>
</dbReference>
<keyword evidence="5" id="KW-0862">Zinc</keyword>
<dbReference type="GO" id="GO:0005737">
    <property type="term" value="C:cytoplasm"/>
    <property type="evidence" value="ECO:0007669"/>
    <property type="project" value="UniProtKB-SubCell"/>
</dbReference>
<keyword evidence="9" id="KW-1185">Reference proteome</keyword>
<dbReference type="GO" id="GO:0002376">
    <property type="term" value="P:immune system process"/>
    <property type="evidence" value="ECO:0007669"/>
    <property type="project" value="UniProtKB-KW"/>
</dbReference>
<keyword evidence="6" id="KW-0391">Immunity</keyword>
<keyword evidence="4" id="KW-0863">Zinc-finger</keyword>
<evidence type="ECO:0000256" key="3">
    <source>
        <dbReference type="ARBA" id="ARBA00022723"/>
    </source>
</evidence>
<evidence type="ECO:0000256" key="1">
    <source>
        <dbReference type="ARBA" id="ARBA00004496"/>
    </source>
</evidence>